<feature type="transmembrane region" description="Helical" evidence="6">
    <location>
        <begin position="65"/>
        <end position="85"/>
    </location>
</feature>
<proteinExistence type="inferred from homology"/>
<dbReference type="InterPro" id="IPR047817">
    <property type="entry name" value="ABC2_TM_bact-type"/>
</dbReference>
<feature type="transmembrane region" description="Helical" evidence="6">
    <location>
        <begin position="177"/>
        <end position="194"/>
    </location>
</feature>
<feature type="transmembrane region" description="Helical" evidence="6">
    <location>
        <begin position="29"/>
        <end position="53"/>
    </location>
</feature>
<evidence type="ECO:0000256" key="1">
    <source>
        <dbReference type="ARBA" id="ARBA00004141"/>
    </source>
</evidence>
<evidence type="ECO:0000313" key="9">
    <source>
        <dbReference type="Proteomes" id="UP000763557"/>
    </source>
</evidence>
<dbReference type="PANTHER" id="PTHR43229:SF2">
    <property type="entry name" value="NODULATION PROTEIN J"/>
    <property type="match status" value="1"/>
</dbReference>
<dbReference type="EMBL" id="JAAATY010000009">
    <property type="protein sequence ID" value="NRN66173.1"/>
    <property type="molecule type" value="Genomic_DNA"/>
</dbReference>
<dbReference type="InterPro" id="IPR013525">
    <property type="entry name" value="ABC2_TM"/>
</dbReference>
<dbReference type="InterPro" id="IPR051784">
    <property type="entry name" value="Nod_factor_ABC_transporter"/>
</dbReference>
<evidence type="ECO:0000256" key="4">
    <source>
        <dbReference type="ARBA" id="ARBA00023136"/>
    </source>
</evidence>
<evidence type="ECO:0000313" key="8">
    <source>
        <dbReference type="EMBL" id="NRN66173.1"/>
    </source>
</evidence>
<gene>
    <name evidence="8" type="ORF">GC106_33920</name>
</gene>
<keyword evidence="6" id="KW-1003">Cell membrane</keyword>
<protein>
    <recommendedName>
        <fullName evidence="6">Transport permease protein</fullName>
    </recommendedName>
</protein>
<reference evidence="8 9" key="1">
    <citation type="submission" date="2020-01" db="EMBL/GenBank/DDBJ databases">
        <title>Kibdelosporangium persica a novel Actinomycetes from a hot desert in Iran.</title>
        <authorList>
            <person name="Safaei N."/>
            <person name="Zaburannyi N."/>
            <person name="Mueller R."/>
            <person name="Wink J."/>
        </authorList>
    </citation>
    <scope>NUCLEOTIDE SEQUENCE [LARGE SCALE GENOMIC DNA]</scope>
    <source>
        <strain evidence="8 9">4NS15</strain>
    </source>
</reference>
<dbReference type="RefSeq" id="WP_173131698.1">
    <property type="nucleotide sequence ID" value="NZ_CBCSGW010000060.1"/>
</dbReference>
<keyword evidence="4 6" id="KW-0472">Membrane</keyword>
<dbReference type="PANTHER" id="PTHR43229">
    <property type="entry name" value="NODULATION PROTEIN J"/>
    <property type="match status" value="1"/>
</dbReference>
<feature type="transmembrane region" description="Helical" evidence="6">
    <location>
        <begin position="145"/>
        <end position="165"/>
    </location>
</feature>
<comment type="caution">
    <text evidence="8">The sequence shown here is derived from an EMBL/GenBank/DDBJ whole genome shotgun (WGS) entry which is preliminary data.</text>
</comment>
<keyword evidence="5" id="KW-0046">Antibiotic resistance</keyword>
<evidence type="ECO:0000256" key="6">
    <source>
        <dbReference type="RuleBase" id="RU361157"/>
    </source>
</evidence>
<keyword evidence="9" id="KW-1185">Reference proteome</keyword>
<keyword evidence="3 6" id="KW-1133">Transmembrane helix</keyword>
<name>A0ABX2F4B3_9PSEU</name>
<organism evidence="8 9">
    <name type="scientific">Kibdelosporangium persicum</name>
    <dbReference type="NCBI Taxonomy" id="2698649"/>
    <lineage>
        <taxon>Bacteria</taxon>
        <taxon>Bacillati</taxon>
        <taxon>Actinomycetota</taxon>
        <taxon>Actinomycetes</taxon>
        <taxon>Pseudonocardiales</taxon>
        <taxon>Pseudonocardiaceae</taxon>
        <taxon>Kibdelosporangium</taxon>
    </lineage>
</organism>
<dbReference type="PIRSF" id="PIRSF006648">
    <property type="entry name" value="DrrB"/>
    <property type="match status" value="1"/>
</dbReference>
<feature type="transmembrane region" description="Helical" evidence="6">
    <location>
        <begin position="232"/>
        <end position="254"/>
    </location>
</feature>
<dbReference type="PROSITE" id="PS51012">
    <property type="entry name" value="ABC_TM2"/>
    <property type="match status" value="1"/>
</dbReference>
<keyword evidence="2 6" id="KW-0812">Transmembrane</keyword>
<dbReference type="InterPro" id="IPR000412">
    <property type="entry name" value="ABC_2_transport"/>
</dbReference>
<dbReference type="Pfam" id="PF01061">
    <property type="entry name" value="ABC2_membrane"/>
    <property type="match status" value="1"/>
</dbReference>
<feature type="domain" description="ABC transmembrane type-2" evidence="7">
    <location>
        <begin position="29"/>
        <end position="257"/>
    </location>
</feature>
<evidence type="ECO:0000256" key="5">
    <source>
        <dbReference type="ARBA" id="ARBA00023251"/>
    </source>
</evidence>
<accession>A0ABX2F4B3</accession>
<sequence length="259" mass="27648">MTTISPSRALRHSMLMAGRTAAKSVKNPAVLVELVIQPLVMLVLFSLVLGGAISGGDSDAYTRQLVPGLMVYSALLVSVGTGVALSTDITKGVFDRFRSMPIARSAPLVGTVVGDLFRYTACIVLTLGFGYLFGFRVTTGVVPMLLDLVLMIGFSFSLCWISVWVGMLAGKPETVQGYLFILIMPISFGSTIFVQSSTLPGWLAAWTDINPVSLLSEVNRGLLTGGPVGGPLLGALAWMAGFVVVFYPLAMAAYKRRMR</sequence>
<evidence type="ECO:0000256" key="3">
    <source>
        <dbReference type="ARBA" id="ARBA00022989"/>
    </source>
</evidence>
<dbReference type="Proteomes" id="UP000763557">
    <property type="component" value="Unassembled WGS sequence"/>
</dbReference>
<feature type="transmembrane region" description="Helical" evidence="6">
    <location>
        <begin position="106"/>
        <end position="133"/>
    </location>
</feature>
<evidence type="ECO:0000256" key="2">
    <source>
        <dbReference type="ARBA" id="ARBA00022692"/>
    </source>
</evidence>
<evidence type="ECO:0000259" key="7">
    <source>
        <dbReference type="PROSITE" id="PS51012"/>
    </source>
</evidence>
<keyword evidence="6" id="KW-0813">Transport</keyword>
<comment type="subcellular location">
    <subcellularLocation>
        <location evidence="6">Cell membrane</location>
        <topology evidence="6">Multi-pass membrane protein</topology>
    </subcellularLocation>
    <subcellularLocation>
        <location evidence="1">Membrane</location>
        <topology evidence="1">Multi-pass membrane protein</topology>
    </subcellularLocation>
</comment>
<comment type="similarity">
    <text evidence="6">Belongs to the ABC-2 integral membrane protein family.</text>
</comment>